<dbReference type="GO" id="GO:0071972">
    <property type="term" value="F:peptidoglycan L,D-transpeptidase activity"/>
    <property type="evidence" value="ECO:0007669"/>
    <property type="project" value="TreeGrafter"/>
</dbReference>
<keyword evidence="4 6" id="KW-0573">Peptidoglycan synthesis</keyword>
<comment type="caution">
    <text evidence="8">The sequence shown here is derived from an EMBL/GenBank/DDBJ whole genome shotgun (WGS) entry which is preliminary data.</text>
</comment>
<dbReference type="Pfam" id="PF03734">
    <property type="entry name" value="YkuD"/>
    <property type="match status" value="1"/>
</dbReference>
<dbReference type="GO" id="GO:0008360">
    <property type="term" value="P:regulation of cell shape"/>
    <property type="evidence" value="ECO:0007669"/>
    <property type="project" value="UniProtKB-UniRule"/>
</dbReference>
<evidence type="ECO:0000256" key="1">
    <source>
        <dbReference type="ARBA" id="ARBA00004752"/>
    </source>
</evidence>
<organism evidence="8 9">
    <name type="scientific">Candidatus Avoscillospira stercoripullorum</name>
    <dbReference type="NCBI Taxonomy" id="2840709"/>
    <lineage>
        <taxon>Bacteria</taxon>
        <taxon>Bacillati</taxon>
        <taxon>Bacillota</taxon>
        <taxon>Clostridia</taxon>
        <taxon>Eubacteriales</taxon>
        <taxon>Oscillospiraceae</taxon>
        <taxon>Oscillospiraceae incertae sedis</taxon>
        <taxon>Candidatus Avoscillospira</taxon>
    </lineage>
</organism>
<accession>A0A9D1A812</accession>
<dbReference type="PANTHER" id="PTHR30582:SF33">
    <property type="entry name" value="EXPORTED PROTEIN"/>
    <property type="match status" value="1"/>
</dbReference>
<feature type="active site" description="Proton donor/acceptor" evidence="6">
    <location>
        <position position="413"/>
    </location>
</feature>
<dbReference type="Proteomes" id="UP000824258">
    <property type="component" value="Unassembled WGS sequence"/>
</dbReference>
<dbReference type="Gene3D" id="2.40.440.10">
    <property type="entry name" value="L,D-transpeptidase catalytic domain-like"/>
    <property type="match status" value="1"/>
</dbReference>
<evidence type="ECO:0000256" key="5">
    <source>
        <dbReference type="ARBA" id="ARBA00023316"/>
    </source>
</evidence>
<dbReference type="CDD" id="cd16913">
    <property type="entry name" value="YkuD_like"/>
    <property type="match status" value="1"/>
</dbReference>
<keyword evidence="2" id="KW-0808">Transferase</keyword>
<dbReference type="InterPro" id="IPR005490">
    <property type="entry name" value="LD_TPept_cat_dom"/>
</dbReference>
<keyword evidence="5 6" id="KW-0961">Cell wall biogenesis/degradation</keyword>
<evidence type="ECO:0000313" key="9">
    <source>
        <dbReference type="Proteomes" id="UP000824258"/>
    </source>
</evidence>
<name>A0A9D1A812_9FIRM</name>
<feature type="active site" description="Nucleophile" evidence="6">
    <location>
        <position position="434"/>
    </location>
</feature>
<keyword evidence="3 6" id="KW-0133">Cell shape</keyword>
<protein>
    <submittedName>
        <fullName evidence="8">L,D-transpeptidase</fullName>
    </submittedName>
</protein>
<proteinExistence type="predicted"/>
<dbReference type="AlphaFoldDB" id="A0A9D1A812"/>
<reference evidence="8" key="2">
    <citation type="journal article" date="2021" name="PeerJ">
        <title>Extensive microbial diversity within the chicken gut microbiome revealed by metagenomics and culture.</title>
        <authorList>
            <person name="Gilroy R."/>
            <person name="Ravi A."/>
            <person name="Getino M."/>
            <person name="Pursley I."/>
            <person name="Horton D.L."/>
            <person name="Alikhan N.F."/>
            <person name="Baker D."/>
            <person name="Gharbi K."/>
            <person name="Hall N."/>
            <person name="Watson M."/>
            <person name="Adriaenssens E.M."/>
            <person name="Foster-Nyarko E."/>
            <person name="Jarju S."/>
            <person name="Secka A."/>
            <person name="Antonio M."/>
            <person name="Oren A."/>
            <person name="Chaudhuri R.R."/>
            <person name="La Ragione R."/>
            <person name="Hildebrand F."/>
            <person name="Pallen M.J."/>
        </authorList>
    </citation>
    <scope>NUCLEOTIDE SEQUENCE</scope>
    <source>
        <strain evidence="8">ChiHjej9B8-7071</strain>
    </source>
</reference>
<feature type="domain" description="L,D-TPase catalytic" evidence="7">
    <location>
        <begin position="340"/>
        <end position="458"/>
    </location>
</feature>
<evidence type="ECO:0000313" key="8">
    <source>
        <dbReference type="EMBL" id="HIR09619.1"/>
    </source>
</evidence>
<evidence type="ECO:0000256" key="3">
    <source>
        <dbReference type="ARBA" id="ARBA00022960"/>
    </source>
</evidence>
<dbReference type="GO" id="GO:0005576">
    <property type="term" value="C:extracellular region"/>
    <property type="evidence" value="ECO:0007669"/>
    <property type="project" value="TreeGrafter"/>
</dbReference>
<dbReference type="InterPro" id="IPR038063">
    <property type="entry name" value="Transpep_catalytic_dom"/>
</dbReference>
<dbReference type="GO" id="GO:0018104">
    <property type="term" value="P:peptidoglycan-protein cross-linking"/>
    <property type="evidence" value="ECO:0007669"/>
    <property type="project" value="TreeGrafter"/>
</dbReference>
<dbReference type="PROSITE" id="PS52029">
    <property type="entry name" value="LD_TPASE"/>
    <property type="match status" value="1"/>
</dbReference>
<comment type="pathway">
    <text evidence="1 6">Cell wall biogenesis; peptidoglycan biosynthesis.</text>
</comment>
<evidence type="ECO:0000259" key="7">
    <source>
        <dbReference type="PROSITE" id="PS52029"/>
    </source>
</evidence>
<dbReference type="InterPro" id="IPR050979">
    <property type="entry name" value="LD-transpeptidase"/>
</dbReference>
<dbReference type="GO" id="GO:0016740">
    <property type="term" value="F:transferase activity"/>
    <property type="evidence" value="ECO:0007669"/>
    <property type="project" value="UniProtKB-KW"/>
</dbReference>
<dbReference type="GO" id="GO:0071555">
    <property type="term" value="P:cell wall organization"/>
    <property type="evidence" value="ECO:0007669"/>
    <property type="project" value="UniProtKB-UniRule"/>
</dbReference>
<evidence type="ECO:0000256" key="6">
    <source>
        <dbReference type="PROSITE-ProRule" id="PRU01373"/>
    </source>
</evidence>
<evidence type="ECO:0000256" key="2">
    <source>
        <dbReference type="ARBA" id="ARBA00022679"/>
    </source>
</evidence>
<dbReference type="SUPFAM" id="SSF141523">
    <property type="entry name" value="L,D-transpeptidase catalytic domain-like"/>
    <property type="match status" value="1"/>
</dbReference>
<reference evidence="8" key="1">
    <citation type="submission" date="2020-10" db="EMBL/GenBank/DDBJ databases">
        <authorList>
            <person name="Gilroy R."/>
        </authorList>
    </citation>
    <scope>NUCLEOTIDE SEQUENCE</scope>
    <source>
        <strain evidence="8">ChiHjej9B8-7071</strain>
    </source>
</reference>
<gene>
    <name evidence="8" type="ORF">IAA70_04355</name>
</gene>
<dbReference type="EMBL" id="DVGD01000133">
    <property type="protein sequence ID" value="HIR09619.1"/>
    <property type="molecule type" value="Genomic_DNA"/>
</dbReference>
<dbReference type="PANTHER" id="PTHR30582">
    <property type="entry name" value="L,D-TRANSPEPTIDASE"/>
    <property type="match status" value="1"/>
</dbReference>
<evidence type="ECO:0000256" key="4">
    <source>
        <dbReference type="ARBA" id="ARBA00022984"/>
    </source>
</evidence>
<sequence>MKRRRFVLLSLAAVVILVAAAVFLLFLRSLHGVETAQAQCYARYQAMLSNLADSQVELTEGGNLVGVYSLETLGLYEQAAESVERQFTELEKMPPEEFAALDTKARMAWKDETHATPQPVVLDTQGLTMDAVEQDLAKIERHPSEDAYAYLENGAFHIQPEVQGNVLKDRLAVTVFTGLLSGAQVPVDSPLRLSVELTDYDCYVPPVVTASDGSFDYAALLQEATQDMTIPVNLPGQTLSLQVAPLVSTDDTGKITLDEEGLKAQIAQFAASFDKDETPYLLTTYEGTIKPLTFLPCSYRLDQAGLLTLLEDSLTRLSADAVEAPYTCTRKGEPFSISGTYVEVDIQQQQMTYYKDGEVLVHTDVVTGRKGGYDTPTGYYQVQTHSPNAWLTGPDYRVFVKYWVGFYLAYGIHDASWRTEFGGEKYIYDGSHGCVNTPEAAMKIIYDDITIGTPVVLY</sequence>